<evidence type="ECO:0000313" key="2">
    <source>
        <dbReference type="Proteomes" id="UP000015102"/>
    </source>
</evidence>
<reference evidence="2" key="1">
    <citation type="submission" date="2013-02" db="EMBL/GenBank/DDBJ databases">
        <authorList>
            <person name="Hughes D."/>
        </authorList>
    </citation>
    <scope>NUCLEOTIDE SEQUENCE</scope>
    <source>
        <strain>Durham</strain>
        <strain evidence="2">NC isolate 2 -- Noor lab</strain>
    </source>
</reference>
<reference evidence="1" key="2">
    <citation type="submission" date="2015-06" db="UniProtKB">
        <authorList>
            <consortium name="EnsemblMetazoa"/>
        </authorList>
    </citation>
    <scope>IDENTIFICATION</scope>
</reference>
<dbReference type="HOGENOM" id="CLU_3147472_0_0_1"/>
<name>T1H497_MEGSC</name>
<organism evidence="1 2">
    <name type="scientific">Megaselia scalaris</name>
    <name type="common">Humpbacked fly</name>
    <name type="synonym">Phora scalaris</name>
    <dbReference type="NCBI Taxonomy" id="36166"/>
    <lineage>
        <taxon>Eukaryota</taxon>
        <taxon>Metazoa</taxon>
        <taxon>Ecdysozoa</taxon>
        <taxon>Arthropoda</taxon>
        <taxon>Hexapoda</taxon>
        <taxon>Insecta</taxon>
        <taxon>Pterygota</taxon>
        <taxon>Neoptera</taxon>
        <taxon>Endopterygota</taxon>
        <taxon>Diptera</taxon>
        <taxon>Brachycera</taxon>
        <taxon>Muscomorpha</taxon>
        <taxon>Platypezoidea</taxon>
        <taxon>Phoridae</taxon>
        <taxon>Megaseliini</taxon>
        <taxon>Megaselia</taxon>
    </lineage>
</organism>
<accession>T1H497</accession>
<dbReference type="EMBL" id="CAQQ02121907">
    <property type="status" value="NOT_ANNOTATED_CDS"/>
    <property type="molecule type" value="Genomic_DNA"/>
</dbReference>
<dbReference type="Proteomes" id="UP000015102">
    <property type="component" value="Unassembled WGS sequence"/>
</dbReference>
<dbReference type="AlphaFoldDB" id="T1H497"/>
<proteinExistence type="predicted"/>
<keyword evidence="2" id="KW-1185">Reference proteome</keyword>
<protein>
    <submittedName>
        <fullName evidence="1">Uncharacterized protein</fullName>
    </submittedName>
</protein>
<evidence type="ECO:0000313" key="1">
    <source>
        <dbReference type="EnsemblMetazoa" id="MESCA011103-PA"/>
    </source>
</evidence>
<sequence>MSSNNCIVPSLEKHNFTCLGNFDEDYICTFRNPNVKAEMNNISCTTKTA</sequence>
<dbReference type="EnsemblMetazoa" id="MESCA011103-RA">
    <property type="protein sequence ID" value="MESCA011103-PA"/>
    <property type="gene ID" value="MESCA011103"/>
</dbReference>